<dbReference type="EMBL" id="CM042045">
    <property type="protein sequence ID" value="KAI3683057.1"/>
    <property type="molecule type" value="Genomic_DNA"/>
</dbReference>
<keyword evidence="2" id="KW-1185">Reference proteome</keyword>
<protein>
    <submittedName>
        <fullName evidence="1">Uncharacterized protein</fullName>
    </submittedName>
</protein>
<accession>A0ACB8YBM7</accession>
<dbReference type="Proteomes" id="UP001056120">
    <property type="component" value="Linkage Group LG28"/>
</dbReference>
<comment type="caution">
    <text evidence="1">The sequence shown here is derived from an EMBL/GenBank/DDBJ whole genome shotgun (WGS) entry which is preliminary data.</text>
</comment>
<gene>
    <name evidence="1" type="ORF">L1987_83554</name>
</gene>
<name>A0ACB8YBM7_9ASTR</name>
<reference evidence="2" key="1">
    <citation type="journal article" date="2022" name="Mol. Ecol. Resour.">
        <title>The genomes of chicory, endive, great burdock and yacon provide insights into Asteraceae palaeo-polyploidization history and plant inulin production.</title>
        <authorList>
            <person name="Fan W."/>
            <person name="Wang S."/>
            <person name="Wang H."/>
            <person name="Wang A."/>
            <person name="Jiang F."/>
            <person name="Liu H."/>
            <person name="Zhao H."/>
            <person name="Xu D."/>
            <person name="Zhang Y."/>
        </authorList>
    </citation>
    <scope>NUCLEOTIDE SEQUENCE [LARGE SCALE GENOMIC DNA]</scope>
    <source>
        <strain evidence="2">cv. Yunnan</strain>
    </source>
</reference>
<evidence type="ECO:0000313" key="1">
    <source>
        <dbReference type="EMBL" id="KAI3683057.1"/>
    </source>
</evidence>
<organism evidence="1 2">
    <name type="scientific">Smallanthus sonchifolius</name>
    <dbReference type="NCBI Taxonomy" id="185202"/>
    <lineage>
        <taxon>Eukaryota</taxon>
        <taxon>Viridiplantae</taxon>
        <taxon>Streptophyta</taxon>
        <taxon>Embryophyta</taxon>
        <taxon>Tracheophyta</taxon>
        <taxon>Spermatophyta</taxon>
        <taxon>Magnoliopsida</taxon>
        <taxon>eudicotyledons</taxon>
        <taxon>Gunneridae</taxon>
        <taxon>Pentapetalae</taxon>
        <taxon>asterids</taxon>
        <taxon>campanulids</taxon>
        <taxon>Asterales</taxon>
        <taxon>Asteraceae</taxon>
        <taxon>Asteroideae</taxon>
        <taxon>Heliantheae alliance</taxon>
        <taxon>Millerieae</taxon>
        <taxon>Smallanthus</taxon>
    </lineage>
</organism>
<sequence>MRYGKRNCFMTRWKMVCQARTRLCKWRRQLDYSSSDNWECTNASRDWVFNFDSKAESLYQYLPEWHIYKQNEGEEVSRELKELLFQPGSSNKERKELNILPKLRVVIGGHHIIPRSSDKGMVRVYEVRVLNALVEGI</sequence>
<proteinExistence type="predicted"/>
<reference evidence="1 2" key="2">
    <citation type="journal article" date="2022" name="Mol. Ecol. Resour.">
        <title>The genomes of chicory, endive, great burdock and yacon provide insights into Asteraceae paleo-polyploidization history and plant inulin production.</title>
        <authorList>
            <person name="Fan W."/>
            <person name="Wang S."/>
            <person name="Wang H."/>
            <person name="Wang A."/>
            <person name="Jiang F."/>
            <person name="Liu H."/>
            <person name="Zhao H."/>
            <person name="Xu D."/>
            <person name="Zhang Y."/>
        </authorList>
    </citation>
    <scope>NUCLEOTIDE SEQUENCE [LARGE SCALE GENOMIC DNA]</scope>
    <source>
        <strain evidence="2">cv. Yunnan</strain>
        <tissue evidence="1">Leaves</tissue>
    </source>
</reference>
<evidence type="ECO:0000313" key="2">
    <source>
        <dbReference type="Proteomes" id="UP001056120"/>
    </source>
</evidence>